<dbReference type="SUPFAM" id="SSF48452">
    <property type="entry name" value="TPR-like"/>
    <property type="match status" value="1"/>
</dbReference>
<evidence type="ECO:0000313" key="2">
    <source>
        <dbReference type="Proteomes" id="UP000215256"/>
    </source>
</evidence>
<accession>A0A248UC13</accession>
<dbReference type="Pfam" id="PF06041">
    <property type="entry name" value="DUF924"/>
    <property type="match status" value="1"/>
</dbReference>
<dbReference type="AlphaFoldDB" id="A0A248UC13"/>
<dbReference type="InterPro" id="IPR010323">
    <property type="entry name" value="DUF924"/>
</dbReference>
<dbReference type="InterPro" id="IPR011990">
    <property type="entry name" value="TPR-like_helical_dom_sf"/>
</dbReference>
<reference evidence="1 2" key="1">
    <citation type="submission" date="2017-07" db="EMBL/GenBank/DDBJ databases">
        <title>Phylogenetic study on the rhizospheric bacterium Ochrobactrum sp. A44.</title>
        <authorList>
            <person name="Krzyzanowska D.M."/>
            <person name="Ossowicki A."/>
            <person name="Rajewska M."/>
            <person name="Maciag T."/>
            <person name="Kaczynski Z."/>
            <person name="Czerwicka M."/>
            <person name="Jafra S."/>
        </authorList>
    </citation>
    <scope>NUCLEOTIDE SEQUENCE [LARGE SCALE GENOMIC DNA]</scope>
    <source>
        <strain evidence="1 2">A44</strain>
    </source>
</reference>
<dbReference type="Gene3D" id="1.25.40.10">
    <property type="entry name" value="Tetratricopeptide repeat domain"/>
    <property type="match status" value="1"/>
</dbReference>
<gene>
    <name evidence="1" type="ORF">CES85_4998</name>
</gene>
<evidence type="ECO:0000313" key="1">
    <source>
        <dbReference type="EMBL" id="ASV84206.1"/>
    </source>
</evidence>
<organism evidence="1 2">
    <name type="scientific">Ochrobactrum quorumnocens</name>
    <dbReference type="NCBI Taxonomy" id="271865"/>
    <lineage>
        <taxon>Bacteria</taxon>
        <taxon>Pseudomonadati</taxon>
        <taxon>Pseudomonadota</taxon>
        <taxon>Alphaproteobacteria</taxon>
        <taxon>Hyphomicrobiales</taxon>
        <taxon>Brucellaceae</taxon>
        <taxon>Brucella/Ochrobactrum group</taxon>
        <taxon>Ochrobactrum</taxon>
    </lineage>
</organism>
<proteinExistence type="predicted"/>
<dbReference type="KEGG" id="och:CES85_4998"/>
<name>A0A248UC13_9HYPH</name>
<sequence>MYATDLLARHYARQALDARHMERIDPELRLFFCLPFAHSEDISDQDISVVLNRKLGEPWLGHAVGHREIIRRFGRFPHRNHLFGRTTTPEEEHYLKEGGFGG</sequence>
<dbReference type="EMBL" id="CP022603">
    <property type="protein sequence ID" value="ASV84206.1"/>
    <property type="molecule type" value="Genomic_DNA"/>
</dbReference>
<dbReference type="Proteomes" id="UP000215256">
    <property type="component" value="Chromosome 2"/>
</dbReference>
<evidence type="ECO:0008006" key="3">
    <source>
        <dbReference type="Google" id="ProtNLM"/>
    </source>
</evidence>
<protein>
    <recommendedName>
        <fullName evidence="3">DUF924 family protein</fullName>
    </recommendedName>
</protein>